<dbReference type="InterPro" id="IPR056693">
    <property type="entry name" value="DUF7791"/>
</dbReference>
<feature type="domain" description="DUF7791" evidence="4">
    <location>
        <begin position="381"/>
        <end position="485"/>
    </location>
</feature>
<evidence type="ECO:0000259" key="4">
    <source>
        <dbReference type="Pfam" id="PF25053"/>
    </source>
</evidence>
<dbReference type="AlphaFoldDB" id="A0A167J1L9"/>
<gene>
    <name evidence="5" type="ORF">ISF_09394</name>
</gene>
<name>A0A167J1L9_CORFA</name>
<evidence type="ECO:0000256" key="1">
    <source>
        <dbReference type="ARBA" id="ARBA00022737"/>
    </source>
</evidence>
<dbReference type="Gene3D" id="3.40.50.300">
    <property type="entry name" value="P-loop containing nucleotide triphosphate hydrolases"/>
    <property type="match status" value="1"/>
</dbReference>
<keyword evidence="6" id="KW-1185">Reference proteome</keyword>
<dbReference type="GeneID" id="30025686"/>
<accession>A0A167J1L9</accession>
<feature type="region of interest" description="Disordered" evidence="2">
    <location>
        <begin position="61"/>
        <end position="82"/>
    </location>
</feature>
<keyword evidence="1" id="KW-0677">Repeat</keyword>
<dbReference type="PANTHER" id="PTHR10039">
    <property type="entry name" value="AMELOGENIN"/>
    <property type="match status" value="1"/>
</dbReference>
<dbReference type="Pfam" id="PF24883">
    <property type="entry name" value="NPHP3_N"/>
    <property type="match status" value="1"/>
</dbReference>
<dbReference type="PANTHER" id="PTHR10039:SF5">
    <property type="entry name" value="NACHT DOMAIN-CONTAINING PROTEIN"/>
    <property type="match status" value="1"/>
</dbReference>
<protein>
    <submittedName>
        <fullName evidence="5">NACHT nucleoside triphosphatase</fullName>
    </submittedName>
</protein>
<dbReference type="RefSeq" id="XP_018699799.1">
    <property type="nucleotide sequence ID" value="XM_018852996.1"/>
</dbReference>
<dbReference type="EMBL" id="AZHB01000048">
    <property type="protein sequence ID" value="OAA49691.1"/>
    <property type="molecule type" value="Genomic_DNA"/>
</dbReference>
<evidence type="ECO:0000259" key="3">
    <source>
        <dbReference type="Pfam" id="PF24883"/>
    </source>
</evidence>
<reference evidence="5 6" key="1">
    <citation type="journal article" date="2016" name="Genome Biol. Evol.">
        <title>Divergent and convergent evolution of fungal pathogenicity.</title>
        <authorList>
            <person name="Shang Y."/>
            <person name="Xiao G."/>
            <person name="Zheng P."/>
            <person name="Cen K."/>
            <person name="Zhan S."/>
            <person name="Wang C."/>
        </authorList>
    </citation>
    <scope>NUCLEOTIDE SEQUENCE [LARGE SCALE GENOMIC DNA]</scope>
    <source>
        <strain evidence="5 6">ARSEF 2679</strain>
    </source>
</reference>
<dbReference type="Pfam" id="PF25053">
    <property type="entry name" value="DUF7791"/>
    <property type="match status" value="1"/>
</dbReference>
<feature type="domain" description="Nephrocystin 3-like N-terminal" evidence="3">
    <location>
        <begin position="88"/>
        <end position="246"/>
    </location>
</feature>
<dbReference type="SUPFAM" id="SSF52540">
    <property type="entry name" value="P-loop containing nucleoside triphosphate hydrolases"/>
    <property type="match status" value="1"/>
</dbReference>
<dbReference type="OrthoDB" id="443402at2759"/>
<evidence type="ECO:0000313" key="5">
    <source>
        <dbReference type="EMBL" id="OAA49691.1"/>
    </source>
</evidence>
<evidence type="ECO:0000313" key="6">
    <source>
        <dbReference type="Proteomes" id="UP000076744"/>
    </source>
</evidence>
<organism evidence="5 6">
    <name type="scientific">Cordyceps fumosorosea (strain ARSEF 2679)</name>
    <name type="common">Isaria fumosorosea</name>
    <dbReference type="NCBI Taxonomy" id="1081104"/>
    <lineage>
        <taxon>Eukaryota</taxon>
        <taxon>Fungi</taxon>
        <taxon>Dikarya</taxon>
        <taxon>Ascomycota</taxon>
        <taxon>Pezizomycotina</taxon>
        <taxon>Sordariomycetes</taxon>
        <taxon>Hypocreomycetidae</taxon>
        <taxon>Hypocreales</taxon>
        <taxon>Cordycipitaceae</taxon>
        <taxon>Cordyceps</taxon>
    </lineage>
</organism>
<comment type="caution">
    <text evidence="5">The sequence shown here is derived from an EMBL/GenBank/DDBJ whole genome shotgun (WGS) entry which is preliminary data.</text>
</comment>
<dbReference type="InterPro" id="IPR056884">
    <property type="entry name" value="NPHP3-like_N"/>
</dbReference>
<proteinExistence type="predicted"/>
<evidence type="ECO:0000256" key="2">
    <source>
        <dbReference type="SAM" id="MobiDB-lite"/>
    </source>
</evidence>
<dbReference type="STRING" id="1081104.A0A167J1L9"/>
<dbReference type="InterPro" id="IPR027417">
    <property type="entry name" value="P-loop_NTPase"/>
</dbReference>
<sequence>MLSPNDITLYQTQIQQSRDQTRYLQRDHAVLRSLAFRSNVARHDTIPEAHQKTFSWVFSVPRSQNEDEPPPPSSSSSSSSLFSPNLSLHTWLERGHGIFWVSGKPGAGKSTLVKFIADHERTRTALARWSAPKQAAVVSHYFWCAGTPMQRSHAGLLQTLLFEMLRQLPDDIEHLLPERWGSSGGTWSIPELYRAIYDIVGRDDLPVRFCFFVDGLDEFDGDHEALCRELLALARSENVKLCLSSRPWSVFEEAFGANKMGHLRLHDVTKNDIVDFVLDHFAQHPETTMHLKPSDVQTIALEISQRSQGVFLWVSLATKSLLEALTQDHSPSDLLDRLREYPPELDDLFTYNLDAVPTSDQATMATSLLITEAAEKPLHVGIYHFHAMERADPDYVLALSPEPPGRLEYRRQLAHAAQQLRGVCRGLLAVDPKTSVVSCIHRTVRDYLDQPATKAMLSSRAPPGFSPSLCLVRAAAAWTKTSRAAVSDEPRAEYLSSVTTLLAAAAQIHLPEDAEACRRLVDDLDDCLVSKGPGAEESLQILRTQVVGHRLWWYLSDVQARRPGYLDVLIEVPPLVLALFPDYQIGEVARERRRPPWDEAAKKTVLCLLDQGQDPNQPFSTAETLAAKTEKTPWVVLCEHVLPHHDDNAPHAGKKAQQAQLKSALETGILGAFLSRGADARARCERPGKPVSVVATDYLLHAFRLCGDEDDEVLQELYLQHVHWFAPKDPEHLNAVMGDFLRLVERARGQGEGPPRFLQQVSKKLLEVSTQLKKA</sequence>
<dbReference type="Proteomes" id="UP000076744">
    <property type="component" value="Unassembled WGS sequence"/>
</dbReference>